<organism evidence="1 2">
    <name type="scientific">Kipferlia bialata</name>
    <dbReference type="NCBI Taxonomy" id="797122"/>
    <lineage>
        <taxon>Eukaryota</taxon>
        <taxon>Metamonada</taxon>
        <taxon>Carpediemonas-like organisms</taxon>
        <taxon>Kipferlia</taxon>
    </lineage>
</organism>
<dbReference type="AlphaFoldDB" id="A0A9K3GQS6"/>
<sequence length="56" mass="6057">SDVFVRTVPGDGRIASFCLPVLHKIHTDGRAPSQLGPSTLILCPSLDRCQRVQNAL</sequence>
<gene>
    <name evidence="1" type="ORF">KIPB_014156</name>
</gene>
<feature type="non-terminal residue" evidence="1">
    <location>
        <position position="1"/>
    </location>
</feature>
<comment type="caution">
    <text evidence="1">The sequence shown here is derived from an EMBL/GenBank/DDBJ whole genome shotgun (WGS) entry which is preliminary data.</text>
</comment>
<accession>A0A9K3GQS6</accession>
<evidence type="ECO:0000313" key="2">
    <source>
        <dbReference type="Proteomes" id="UP000265618"/>
    </source>
</evidence>
<protein>
    <recommendedName>
        <fullName evidence="3">DEAD/DEAH box helicase domain-containing protein</fullName>
    </recommendedName>
</protein>
<evidence type="ECO:0008006" key="3">
    <source>
        <dbReference type="Google" id="ProtNLM"/>
    </source>
</evidence>
<name>A0A9K3GQS6_9EUKA</name>
<proteinExistence type="predicted"/>
<dbReference type="Proteomes" id="UP000265618">
    <property type="component" value="Unassembled WGS sequence"/>
</dbReference>
<keyword evidence="2" id="KW-1185">Reference proteome</keyword>
<feature type="non-terminal residue" evidence="1">
    <location>
        <position position="56"/>
    </location>
</feature>
<dbReference type="EMBL" id="BDIP01007113">
    <property type="protein sequence ID" value="GIQ91076.1"/>
    <property type="molecule type" value="Genomic_DNA"/>
</dbReference>
<evidence type="ECO:0000313" key="1">
    <source>
        <dbReference type="EMBL" id="GIQ91076.1"/>
    </source>
</evidence>
<reference evidence="1 2" key="1">
    <citation type="journal article" date="2018" name="PLoS ONE">
        <title>The draft genome of Kipferlia bialata reveals reductive genome evolution in fornicate parasites.</title>
        <authorList>
            <person name="Tanifuji G."/>
            <person name="Takabayashi S."/>
            <person name="Kume K."/>
            <person name="Takagi M."/>
            <person name="Nakayama T."/>
            <person name="Kamikawa R."/>
            <person name="Inagaki Y."/>
            <person name="Hashimoto T."/>
        </authorList>
    </citation>
    <scope>NUCLEOTIDE SEQUENCE [LARGE SCALE GENOMIC DNA]</scope>
    <source>
        <strain evidence="1">NY0173</strain>
    </source>
</reference>